<sequence length="103" mass="12447">MAIIKPFRAVRPTRDKVALVTSRSFDIYDKKELKIILKLNPFSFLHVLEPGFKFKKKVSGEERFKMVHNRYHEFKENHIFIQDEKPKYYLHEKTFGNITFWGI</sequence>
<evidence type="ECO:0008006" key="2">
    <source>
        <dbReference type="Google" id="ProtNLM"/>
    </source>
</evidence>
<dbReference type="PANTHER" id="PTHR36454:SF1">
    <property type="entry name" value="DUF1015 DOMAIN-CONTAINING PROTEIN"/>
    <property type="match status" value="1"/>
</dbReference>
<protein>
    <recommendedName>
        <fullName evidence="2">DUF1015 domain-containing protein</fullName>
    </recommendedName>
</protein>
<dbReference type="EMBL" id="UOFL01000128">
    <property type="protein sequence ID" value="VAW77290.1"/>
    <property type="molecule type" value="Genomic_DNA"/>
</dbReference>
<reference evidence="1" key="1">
    <citation type="submission" date="2018-06" db="EMBL/GenBank/DDBJ databases">
        <authorList>
            <person name="Zhirakovskaya E."/>
        </authorList>
    </citation>
    <scope>NUCLEOTIDE SEQUENCE</scope>
</reference>
<name>A0A3B0YKW7_9ZZZZ</name>
<proteinExistence type="predicted"/>
<accession>A0A3B0YKW7</accession>
<dbReference type="Pfam" id="PF06245">
    <property type="entry name" value="DUF1015"/>
    <property type="match status" value="1"/>
</dbReference>
<dbReference type="InterPro" id="IPR008323">
    <property type="entry name" value="UCP033563"/>
</dbReference>
<evidence type="ECO:0000313" key="1">
    <source>
        <dbReference type="EMBL" id="VAW77290.1"/>
    </source>
</evidence>
<dbReference type="AlphaFoldDB" id="A0A3B0YKW7"/>
<gene>
    <name evidence="1" type="ORF">MNBD_GAMMA12-887</name>
</gene>
<dbReference type="PANTHER" id="PTHR36454">
    <property type="entry name" value="LMO2823 PROTEIN"/>
    <property type="match status" value="1"/>
</dbReference>
<feature type="non-terminal residue" evidence="1">
    <location>
        <position position="103"/>
    </location>
</feature>
<organism evidence="1">
    <name type="scientific">hydrothermal vent metagenome</name>
    <dbReference type="NCBI Taxonomy" id="652676"/>
    <lineage>
        <taxon>unclassified sequences</taxon>
        <taxon>metagenomes</taxon>
        <taxon>ecological metagenomes</taxon>
    </lineage>
</organism>